<sequence>MTEAVEDLELKRSEQDLERHERVEPEEDKETAAEEKHITQRFPLLNTFFLQSNFPSLQLHCLTVSINFPQLHCLIISTPSSCLLKTTAPLSPQHQHFCAFLFFVNPFFFHYQCLCSSCLCHLLLYLSSSCSHKYCPSQWYASFLDLFIIKILLSSLFSSFPSNCFLFFRDLLWLNKLLFFPLNHYSTSLFLLTGRSGQVQILGPLTLLPPYYFPSFSSSHNYFPRPLLQILNSPYMATNRFPVVVIPLFQSWLRQKFPRNDSYSYGQVEARPNNLNMSLQALFLFWRLFIGICYVQGLECRLLTGGCTKAQRLKITPRYQGLKLEVLT</sequence>
<dbReference type="Proteomes" id="UP000037035">
    <property type="component" value="Unassembled WGS sequence"/>
</dbReference>
<organism evidence="2 3">
    <name type="scientific">Puccinia sorghi</name>
    <dbReference type="NCBI Taxonomy" id="27349"/>
    <lineage>
        <taxon>Eukaryota</taxon>
        <taxon>Fungi</taxon>
        <taxon>Dikarya</taxon>
        <taxon>Basidiomycota</taxon>
        <taxon>Pucciniomycotina</taxon>
        <taxon>Pucciniomycetes</taxon>
        <taxon>Pucciniales</taxon>
        <taxon>Pucciniaceae</taxon>
        <taxon>Puccinia</taxon>
    </lineage>
</organism>
<evidence type="ECO:0000256" key="1">
    <source>
        <dbReference type="SAM" id="MobiDB-lite"/>
    </source>
</evidence>
<reference evidence="2 3" key="1">
    <citation type="submission" date="2015-08" db="EMBL/GenBank/DDBJ databases">
        <title>Next Generation Sequencing and Analysis of the Genome of Puccinia sorghi L Schw, the Causal Agent of Maize Common Rust.</title>
        <authorList>
            <person name="Rochi L."/>
            <person name="Burguener G."/>
            <person name="Darino M."/>
            <person name="Turjanski A."/>
            <person name="Kreff E."/>
            <person name="Dieguez M.J."/>
            <person name="Sacco F."/>
        </authorList>
    </citation>
    <scope>NUCLEOTIDE SEQUENCE [LARGE SCALE GENOMIC DNA]</scope>
    <source>
        <strain evidence="2 3">RO10H11247</strain>
    </source>
</reference>
<keyword evidence="3" id="KW-1185">Reference proteome</keyword>
<dbReference type="EMBL" id="LAVV01008069">
    <property type="protein sequence ID" value="KNZ53883.1"/>
    <property type="molecule type" value="Genomic_DNA"/>
</dbReference>
<evidence type="ECO:0000313" key="3">
    <source>
        <dbReference type="Proteomes" id="UP000037035"/>
    </source>
</evidence>
<dbReference type="AlphaFoldDB" id="A0A0L6UZD5"/>
<comment type="caution">
    <text evidence="2">The sequence shown here is derived from an EMBL/GenBank/DDBJ whole genome shotgun (WGS) entry which is preliminary data.</text>
</comment>
<protein>
    <submittedName>
        <fullName evidence="2">Uncharacterized protein</fullName>
    </submittedName>
</protein>
<accession>A0A0L6UZD5</accession>
<feature type="region of interest" description="Disordered" evidence="1">
    <location>
        <begin position="1"/>
        <end position="34"/>
    </location>
</feature>
<proteinExistence type="predicted"/>
<feature type="compositionally biased region" description="Basic and acidic residues" evidence="1">
    <location>
        <begin position="8"/>
        <end position="23"/>
    </location>
</feature>
<gene>
    <name evidence="2" type="ORF">VP01_310g6</name>
</gene>
<evidence type="ECO:0000313" key="2">
    <source>
        <dbReference type="EMBL" id="KNZ53883.1"/>
    </source>
</evidence>
<dbReference type="VEuPathDB" id="FungiDB:VP01_310g6"/>
<name>A0A0L6UZD5_9BASI</name>